<dbReference type="Gene3D" id="2.30.30.40">
    <property type="entry name" value="SH3 Domains"/>
    <property type="match status" value="1"/>
</dbReference>
<feature type="signal peptide" evidence="1">
    <location>
        <begin position="1"/>
        <end position="19"/>
    </location>
</feature>
<dbReference type="SUPFAM" id="SSF50969">
    <property type="entry name" value="YVTN repeat-like/Quinoprotein amine dehydrogenase"/>
    <property type="match status" value="1"/>
</dbReference>
<organism evidence="3 4">
    <name type="scientific">Xylanibacter ruminicola</name>
    <name type="common">Prevotella ruminicola</name>
    <dbReference type="NCBI Taxonomy" id="839"/>
    <lineage>
        <taxon>Bacteria</taxon>
        <taxon>Pseudomonadati</taxon>
        <taxon>Bacteroidota</taxon>
        <taxon>Bacteroidia</taxon>
        <taxon>Bacteroidales</taxon>
        <taxon>Prevotellaceae</taxon>
        <taxon>Xylanibacter</taxon>
    </lineage>
</organism>
<feature type="domain" description="SH3b" evidence="2">
    <location>
        <begin position="276"/>
        <end position="328"/>
    </location>
</feature>
<proteinExistence type="predicted"/>
<dbReference type="InterPro" id="IPR011044">
    <property type="entry name" value="Quino_amine_DH_bsu"/>
</dbReference>
<dbReference type="Proteomes" id="UP000763088">
    <property type="component" value="Unassembled WGS sequence"/>
</dbReference>
<evidence type="ECO:0000313" key="3">
    <source>
        <dbReference type="EMBL" id="MBE6266721.1"/>
    </source>
</evidence>
<keyword evidence="1" id="KW-0732">Signal</keyword>
<name>A0A928GI11_XYLRU</name>
<feature type="chain" id="PRO_5037184345" evidence="1">
    <location>
        <begin position="20"/>
        <end position="409"/>
    </location>
</feature>
<sequence>MKKLTLAIMFAFCTLGAAAQKLVLDQSLNPGWAGANITNKNKPEGRFYRLRNEVQVTGFQTPQIVQDLELYISEPISTGYLALYRLPLSAPNYKFYVVLYNERKVAQYVLNLCELTGNDYCEVQDVRWDPTTERVLFNMACPSYSSEINGRGSKLYCVTPEGHLIWETGYLTSNDIFILDDEFVYCAYGFTSEKDYIFLLDKNTGRVYSKLPVPKKIQYLELQERRGKQVLFAADSDDKLYTFRVDYSVLQSPIDMTIPGGPKAFTLVYATSSDGYLNVREEPSMKAKIIDRLNAKKNGLGHAELLKTMGEWSRIFINGQVGYVYNKYMGKQTWYTGKGSDMMIAYSMQTPIYCDDFDDEGNRLVRYVLNGGVIIADQFSYPGGDYYVLSTPEEFLYVKRDDILIKSKR</sequence>
<evidence type="ECO:0000313" key="4">
    <source>
        <dbReference type="Proteomes" id="UP000763088"/>
    </source>
</evidence>
<dbReference type="AlphaFoldDB" id="A0A928GI11"/>
<dbReference type="Pfam" id="PF08239">
    <property type="entry name" value="SH3_3"/>
    <property type="match status" value="1"/>
</dbReference>
<reference evidence="3" key="1">
    <citation type="submission" date="2019-04" db="EMBL/GenBank/DDBJ databases">
        <title>Evolution of Biomass-Degrading Anaerobic Consortia Revealed by Metagenomics.</title>
        <authorList>
            <person name="Peng X."/>
        </authorList>
    </citation>
    <scope>NUCLEOTIDE SEQUENCE</scope>
    <source>
        <strain evidence="3">SIG141</strain>
    </source>
</reference>
<comment type="caution">
    <text evidence="3">The sequence shown here is derived from an EMBL/GenBank/DDBJ whole genome shotgun (WGS) entry which is preliminary data.</text>
</comment>
<dbReference type="InterPro" id="IPR003646">
    <property type="entry name" value="SH3-like_bac-type"/>
</dbReference>
<gene>
    <name evidence="3" type="ORF">E7102_09650</name>
</gene>
<evidence type="ECO:0000259" key="2">
    <source>
        <dbReference type="Pfam" id="PF08239"/>
    </source>
</evidence>
<accession>A0A928GI11</accession>
<protein>
    <submittedName>
        <fullName evidence="3">SH3 domain-containing protein</fullName>
    </submittedName>
</protein>
<evidence type="ECO:0000256" key="1">
    <source>
        <dbReference type="SAM" id="SignalP"/>
    </source>
</evidence>
<dbReference type="EMBL" id="SUYD01000011">
    <property type="protein sequence ID" value="MBE6266721.1"/>
    <property type="molecule type" value="Genomic_DNA"/>
</dbReference>